<reference evidence="4 5" key="1">
    <citation type="submission" date="2020-03" db="EMBL/GenBank/DDBJ databases">
        <title>Complete genome sequences of two sulfur-disproportionating bacterial strains T55J and Mzg5.</title>
        <authorList>
            <person name="Umezawa K."/>
            <person name="Kojima H."/>
            <person name="Kato Y."/>
            <person name="Fukui M."/>
        </authorList>
    </citation>
    <scope>NUCLEOTIDE SEQUENCE [LARGE SCALE GENOMIC DNA]</scope>
    <source>
        <strain evidence="4 5">T55J</strain>
    </source>
</reference>
<organism evidence="4 5">
    <name type="scientific">Dissulfurispira thermophila</name>
    <dbReference type="NCBI Taxonomy" id="2715679"/>
    <lineage>
        <taxon>Bacteria</taxon>
        <taxon>Pseudomonadati</taxon>
        <taxon>Nitrospirota</taxon>
        <taxon>Thermodesulfovibrionia</taxon>
        <taxon>Thermodesulfovibrionales</taxon>
        <taxon>Dissulfurispiraceae</taxon>
        <taxon>Dissulfurispira</taxon>
    </lineage>
</organism>
<protein>
    <recommendedName>
        <fullName evidence="3">Response regulatory domain-containing protein</fullName>
    </recommendedName>
</protein>
<evidence type="ECO:0000313" key="5">
    <source>
        <dbReference type="Proteomes" id="UP000516360"/>
    </source>
</evidence>
<keyword evidence="5" id="KW-1185">Reference proteome</keyword>
<dbReference type="InterPro" id="IPR001789">
    <property type="entry name" value="Sig_transdc_resp-reg_receiver"/>
</dbReference>
<dbReference type="Gene3D" id="3.40.50.2300">
    <property type="match status" value="1"/>
</dbReference>
<dbReference type="PANTHER" id="PTHR44591:SF3">
    <property type="entry name" value="RESPONSE REGULATORY DOMAIN-CONTAINING PROTEIN"/>
    <property type="match status" value="1"/>
</dbReference>
<dbReference type="KEGG" id="dtp:JZK55_01090"/>
<evidence type="ECO:0000256" key="1">
    <source>
        <dbReference type="ARBA" id="ARBA00022553"/>
    </source>
</evidence>
<evidence type="ECO:0000259" key="3">
    <source>
        <dbReference type="PROSITE" id="PS50110"/>
    </source>
</evidence>
<gene>
    <name evidence="4" type="ORF">JZK55_01090</name>
</gene>
<keyword evidence="1 2" id="KW-0597">Phosphoprotein</keyword>
<feature type="domain" description="Response regulatory" evidence="3">
    <location>
        <begin position="7"/>
        <end position="122"/>
    </location>
</feature>
<dbReference type="SUPFAM" id="SSF52172">
    <property type="entry name" value="CheY-like"/>
    <property type="match status" value="1"/>
</dbReference>
<dbReference type="CDD" id="cd00156">
    <property type="entry name" value="REC"/>
    <property type="match status" value="1"/>
</dbReference>
<dbReference type="PROSITE" id="PS50110">
    <property type="entry name" value="RESPONSE_REGULATORY"/>
    <property type="match status" value="1"/>
</dbReference>
<dbReference type="RefSeq" id="WP_203472700.1">
    <property type="nucleotide sequence ID" value="NZ_AP022873.1"/>
</dbReference>
<proteinExistence type="predicted"/>
<dbReference type="EMBL" id="AP022873">
    <property type="protein sequence ID" value="BCB95187.1"/>
    <property type="molecule type" value="Genomic_DNA"/>
</dbReference>
<sequence length="125" mass="13582">MDAQGVKILLVDDDPFVREMIGVILESEGYDVVSCENGRDALNAVTVNSDLDLIITDINMPEMNGYELIDRIRKSGFTLPVLALSGIDDCYVADGAIVKGAFDYVVKDDNIEVNILSAVKAALKK</sequence>
<dbReference type="PANTHER" id="PTHR44591">
    <property type="entry name" value="STRESS RESPONSE REGULATOR PROTEIN 1"/>
    <property type="match status" value="1"/>
</dbReference>
<dbReference type="GO" id="GO:0000160">
    <property type="term" value="P:phosphorelay signal transduction system"/>
    <property type="evidence" value="ECO:0007669"/>
    <property type="project" value="InterPro"/>
</dbReference>
<dbReference type="InterPro" id="IPR011006">
    <property type="entry name" value="CheY-like_superfamily"/>
</dbReference>
<feature type="modified residue" description="4-aspartylphosphate" evidence="2">
    <location>
        <position position="57"/>
    </location>
</feature>
<name>A0A7G1H0H7_9BACT</name>
<dbReference type="Pfam" id="PF00072">
    <property type="entry name" value="Response_reg"/>
    <property type="match status" value="1"/>
</dbReference>
<dbReference type="AlphaFoldDB" id="A0A7G1H0H7"/>
<dbReference type="Proteomes" id="UP000516360">
    <property type="component" value="Chromosome"/>
</dbReference>
<dbReference type="SMART" id="SM00448">
    <property type="entry name" value="REC"/>
    <property type="match status" value="1"/>
</dbReference>
<evidence type="ECO:0000313" key="4">
    <source>
        <dbReference type="EMBL" id="BCB95187.1"/>
    </source>
</evidence>
<dbReference type="InterPro" id="IPR050595">
    <property type="entry name" value="Bact_response_regulator"/>
</dbReference>
<evidence type="ECO:0000256" key="2">
    <source>
        <dbReference type="PROSITE-ProRule" id="PRU00169"/>
    </source>
</evidence>
<accession>A0A7G1H0H7</accession>